<dbReference type="EMBL" id="LDOV01000043">
    <property type="protein sequence ID" value="KLU98788.1"/>
    <property type="molecule type" value="Genomic_DNA"/>
</dbReference>
<dbReference type="OrthoDB" id="9793805at2"/>
<protein>
    <submittedName>
        <fullName evidence="1">Glycosyltransferase</fullName>
    </submittedName>
</protein>
<organism evidence="1 2">
    <name type="scientific">Photobacterium aphoticum</name>
    <dbReference type="NCBI Taxonomy" id="754436"/>
    <lineage>
        <taxon>Bacteria</taxon>
        <taxon>Pseudomonadati</taxon>
        <taxon>Pseudomonadota</taxon>
        <taxon>Gammaproteobacteria</taxon>
        <taxon>Vibrionales</taxon>
        <taxon>Vibrionaceae</taxon>
        <taxon>Photobacterium</taxon>
    </lineage>
</organism>
<dbReference type="Proteomes" id="UP000036426">
    <property type="component" value="Unassembled WGS sequence"/>
</dbReference>
<dbReference type="PATRIC" id="fig|754436.4.peg.4424"/>
<sequence length="367" mass="41321">MKILYGVQGTGNGHISRAREMARAFASLGMTVDFLFSGREPSQYFDMDCFGDYRTGEGLTFITEQGQLNQWKTLRHNRPMHFVHDVSQLDVSGYDVVLNDFEPISAWAAQRHKVPSVGLSHQNAFLYDVPTVGQSWLDAMITRHFAPTQHAIGLHWFHFNKTILPPIVPALSEPVSNDRSILVYLPFEDLAAVVIWLRRFSSVTFVCYHPQVQADREEGNVRLRRLDRAGFHHAMHRCGGVIANGGFELPSEAIRLGKKLLLKPLQGQYEQQSNVMTLEMMGLAQAMHYLDASALHRWLASDAAGQVVLPDVAMGLAKWVQQGEWKNHNALWLALWQQVEFPDVTQDALTDFVQGGTPSRQSAITTL</sequence>
<dbReference type="GO" id="GO:0016740">
    <property type="term" value="F:transferase activity"/>
    <property type="evidence" value="ECO:0007669"/>
    <property type="project" value="UniProtKB-KW"/>
</dbReference>
<keyword evidence="2" id="KW-1185">Reference proteome</keyword>
<dbReference type="SUPFAM" id="SSF53756">
    <property type="entry name" value="UDP-Glycosyltransferase/glycogen phosphorylase"/>
    <property type="match status" value="1"/>
</dbReference>
<accession>A0A0J1GH24</accession>
<keyword evidence="1" id="KW-0808">Transferase</keyword>
<gene>
    <name evidence="1" type="ORF">ABT58_21010</name>
</gene>
<dbReference type="InterPro" id="IPR005262">
    <property type="entry name" value="MJ1255-like"/>
</dbReference>
<evidence type="ECO:0000313" key="1">
    <source>
        <dbReference type="EMBL" id="KLU98788.1"/>
    </source>
</evidence>
<dbReference type="NCBIfam" id="TIGR00661">
    <property type="entry name" value="MJ1255"/>
    <property type="match status" value="1"/>
</dbReference>
<dbReference type="AlphaFoldDB" id="A0A0J1GH24"/>
<dbReference type="RefSeq" id="WP_047876405.1">
    <property type="nucleotide sequence ID" value="NZ_BMYC01000028.1"/>
</dbReference>
<reference evidence="1 2" key="1">
    <citation type="submission" date="2015-05" db="EMBL/GenBank/DDBJ databases">
        <title>Photobacterium galathea sp. nov.</title>
        <authorList>
            <person name="Machado H."/>
            <person name="Gram L."/>
        </authorList>
    </citation>
    <scope>NUCLEOTIDE SEQUENCE [LARGE SCALE GENOMIC DNA]</scope>
    <source>
        <strain evidence="1 2">DSM 25995</strain>
    </source>
</reference>
<evidence type="ECO:0000313" key="2">
    <source>
        <dbReference type="Proteomes" id="UP000036426"/>
    </source>
</evidence>
<proteinExistence type="predicted"/>
<dbReference type="Pfam" id="PF13528">
    <property type="entry name" value="Glyco_trans_1_3"/>
    <property type="match status" value="1"/>
</dbReference>
<name>A0A0J1GH24_9GAMM</name>
<comment type="caution">
    <text evidence="1">The sequence shown here is derived from an EMBL/GenBank/DDBJ whole genome shotgun (WGS) entry which is preliminary data.</text>
</comment>